<evidence type="ECO:0000259" key="3">
    <source>
        <dbReference type="Pfam" id="PF24883"/>
    </source>
</evidence>
<sequence>MTTTQFQGRNDGPQIGTNEGPVRLEIHQDIDRMCLKKLRCPDSLAVKTRLKLAKDKFLRQSFEWILQDSQYRSWRHGNDVCLLWIKGGAGKGKTMMSIGLTEVLSQKQDTSTVVTYFFCQNANSCNDRDQTLFPFWD</sequence>
<evidence type="ECO:0000313" key="5">
    <source>
        <dbReference type="Proteomes" id="UP001149163"/>
    </source>
</evidence>
<accession>A0A9W9HXU4</accession>
<dbReference type="PANTHER" id="PTHR10039">
    <property type="entry name" value="AMELOGENIN"/>
    <property type="match status" value="1"/>
</dbReference>
<dbReference type="AlphaFoldDB" id="A0A9W9HXU4"/>
<dbReference type="Pfam" id="PF24883">
    <property type="entry name" value="NPHP3_N"/>
    <property type="match status" value="1"/>
</dbReference>
<comment type="caution">
    <text evidence="4">The sequence shown here is derived from an EMBL/GenBank/DDBJ whole genome shotgun (WGS) entry which is preliminary data.</text>
</comment>
<feature type="region of interest" description="Disordered" evidence="2">
    <location>
        <begin position="1"/>
        <end position="20"/>
    </location>
</feature>
<dbReference type="RefSeq" id="XP_056542529.1">
    <property type="nucleotide sequence ID" value="XM_056690100.1"/>
</dbReference>
<protein>
    <recommendedName>
        <fullName evidence="3">Nephrocystin 3-like N-terminal domain-containing protein</fullName>
    </recommendedName>
</protein>
<organism evidence="4 5">
    <name type="scientific">Penicillium canariense</name>
    <dbReference type="NCBI Taxonomy" id="189055"/>
    <lineage>
        <taxon>Eukaryota</taxon>
        <taxon>Fungi</taxon>
        <taxon>Dikarya</taxon>
        <taxon>Ascomycota</taxon>
        <taxon>Pezizomycotina</taxon>
        <taxon>Eurotiomycetes</taxon>
        <taxon>Eurotiomycetidae</taxon>
        <taxon>Eurotiales</taxon>
        <taxon>Aspergillaceae</taxon>
        <taxon>Penicillium</taxon>
    </lineage>
</organism>
<dbReference type="GeneID" id="81429276"/>
<dbReference type="EMBL" id="JAPQKN010000004">
    <property type="protein sequence ID" value="KAJ5160972.1"/>
    <property type="molecule type" value="Genomic_DNA"/>
</dbReference>
<reference evidence="4" key="2">
    <citation type="journal article" date="2023" name="IMA Fungus">
        <title>Comparative genomic study of the Penicillium genus elucidates a diverse pangenome and 15 lateral gene transfer events.</title>
        <authorList>
            <person name="Petersen C."/>
            <person name="Sorensen T."/>
            <person name="Nielsen M.R."/>
            <person name="Sondergaard T.E."/>
            <person name="Sorensen J.L."/>
            <person name="Fitzpatrick D.A."/>
            <person name="Frisvad J.C."/>
            <person name="Nielsen K.L."/>
        </authorList>
    </citation>
    <scope>NUCLEOTIDE SEQUENCE</scope>
    <source>
        <strain evidence="4">IBT 26290</strain>
    </source>
</reference>
<dbReference type="OrthoDB" id="4365209at2759"/>
<evidence type="ECO:0000256" key="1">
    <source>
        <dbReference type="ARBA" id="ARBA00022737"/>
    </source>
</evidence>
<name>A0A9W9HXU4_9EURO</name>
<reference evidence="4" key="1">
    <citation type="submission" date="2022-11" db="EMBL/GenBank/DDBJ databases">
        <authorList>
            <person name="Petersen C."/>
        </authorList>
    </citation>
    <scope>NUCLEOTIDE SEQUENCE</scope>
    <source>
        <strain evidence="4">IBT 26290</strain>
    </source>
</reference>
<feature type="domain" description="Nephrocystin 3-like N-terminal" evidence="3">
    <location>
        <begin position="61"/>
        <end position="124"/>
    </location>
</feature>
<dbReference type="InterPro" id="IPR056884">
    <property type="entry name" value="NPHP3-like_N"/>
</dbReference>
<evidence type="ECO:0000256" key="2">
    <source>
        <dbReference type="SAM" id="MobiDB-lite"/>
    </source>
</evidence>
<gene>
    <name evidence="4" type="ORF">N7482_007976</name>
</gene>
<keyword evidence="5" id="KW-1185">Reference proteome</keyword>
<keyword evidence="1" id="KW-0677">Repeat</keyword>
<evidence type="ECO:0000313" key="4">
    <source>
        <dbReference type="EMBL" id="KAJ5160972.1"/>
    </source>
</evidence>
<dbReference type="Proteomes" id="UP001149163">
    <property type="component" value="Unassembled WGS sequence"/>
</dbReference>
<proteinExistence type="predicted"/>